<dbReference type="EMBL" id="CP011125">
    <property type="protein sequence ID" value="AKF09166.1"/>
    <property type="molecule type" value="Genomic_DNA"/>
</dbReference>
<name>A0A0F6YLG3_9BACT</name>
<keyword evidence="3" id="KW-1185">Reference proteome</keyword>
<proteinExistence type="predicted"/>
<evidence type="ECO:0000313" key="2">
    <source>
        <dbReference type="EMBL" id="AKF09166.1"/>
    </source>
</evidence>
<evidence type="ECO:0000313" key="3">
    <source>
        <dbReference type="Proteomes" id="UP000034883"/>
    </source>
</evidence>
<feature type="region of interest" description="Disordered" evidence="1">
    <location>
        <begin position="1"/>
        <end position="27"/>
    </location>
</feature>
<evidence type="ECO:0000256" key="1">
    <source>
        <dbReference type="SAM" id="MobiDB-lite"/>
    </source>
</evidence>
<organism evidence="2 3">
    <name type="scientific">Sandaracinus amylolyticus</name>
    <dbReference type="NCBI Taxonomy" id="927083"/>
    <lineage>
        <taxon>Bacteria</taxon>
        <taxon>Pseudomonadati</taxon>
        <taxon>Myxococcota</taxon>
        <taxon>Polyangia</taxon>
        <taxon>Polyangiales</taxon>
        <taxon>Sandaracinaceae</taxon>
        <taxon>Sandaracinus</taxon>
    </lineage>
</organism>
<dbReference type="KEGG" id="samy:DB32_006315"/>
<protein>
    <submittedName>
        <fullName evidence="2">Uncharacterized protein</fullName>
    </submittedName>
</protein>
<dbReference type="Proteomes" id="UP000034883">
    <property type="component" value="Chromosome"/>
</dbReference>
<reference evidence="2 3" key="1">
    <citation type="submission" date="2015-03" db="EMBL/GenBank/DDBJ databases">
        <title>Genome assembly of Sandaracinus amylolyticus DSM 53668.</title>
        <authorList>
            <person name="Sharma G."/>
            <person name="Subramanian S."/>
        </authorList>
    </citation>
    <scope>NUCLEOTIDE SEQUENCE [LARGE SCALE GENOMIC DNA]</scope>
    <source>
        <strain evidence="2 3">DSM 53668</strain>
    </source>
</reference>
<accession>A0A0F6YLG3</accession>
<gene>
    <name evidence="2" type="ORF">DB32_006315</name>
</gene>
<sequence>MRVPRRTGRCARDRGAAPRASSGPLAGVDRADASSILAAAYDQGPFPAVRLRVRREGGHCPRGHV</sequence>
<dbReference type="AlphaFoldDB" id="A0A0F6YLG3"/>
<dbReference type="STRING" id="927083.DB32_006315"/>